<dbReference type="GO" id="GO:0016788">
    <property type="term" value="F:hydrolase activity, acting on ester bonds"/>
    <property type="evidence" value="ECO:0007669"/>
    <property type="project" value="InterPro"/>
</dbReference>
<evidence type="ECO:0000256" key="1">
    <source>
        <dbReference type="ARBA" id="ARBA00022729"/>
    </source>
</evidence>
<keyword evidence="4" id="KW-1185">Reference proteome</keyword>
<dbReference type="InterPro" id="IPR050592">
    <property type="entry name" value="GDSL_lipolytic_enzyme"/>
</dbReference>
<comment type="caution">
    <text evidence="3">The sequence shown here is derived from an EMBL/GenBank/DDBJ whole genome shotgun (WGS) entry which is preliminary data.</text>
</comment>
<name>A0A940YKF5_9BURK</name>
<protein>
    <submittedName>
        <fullName evidence="3">Phospholipase</fullName>
    </submittedName>
</protein>
<sequence length="383" mass="38615">MLRSRLGACALASLALASLLAACGGGGSDTSTRAQVTAVKVMGDSLADVGTFGIKFTIQGNPTYPDLVARQFGVADGCPFFLFNGSTFVPNPKTGCTNYAIGGGVINNAGSGLVAADPRGVGVQLAAAAAAGYADGDLLLIDGGGNDAADLVGAYLKAASDGGAAYVGVLSTVLTPEQVAAAVAGGQTGLATAGGAYMQGLADVFYGMVKAQALDKGAKRVALINIPGITNTPRFQMVLDGVAAAFGGGETGAAARAQSEALFKSWIEAFNARLAAKVAGDDRLALVDIYTSFNDEIANPAQYQLSNVEDTACPVTGLGSDGLPTYTFATCTDANLAANPPAGASGSDWYKNYLFSDGFHPTPYGHQLASQLIARTLAQAGWL</sequence>
<evidence type="ECO:0000313" key="4">
    <source>
        <dbReference type="Proteomes" id="UP000678374"/>
    </source>
</evidence>
<evidence type="ECO:0000256" key="2">
    <source>
        <dbReference type="SAM" id="SignalP"/>
    </source>
</evidence>
<keyword evidence="1 2" id="KW-0732">Signal</keyword>
<feature type="signal peptide" evidence="2">
    <location>
        <begin position="1"/>
        <end position="21"/>
    </location>
</feature>
<gene>
    <name evidence="3" type="ORF">KAK06_23350</name>
</gene>
<reference evidence="3" key="1">
    <citation type="submission" date="2021-04" db="EMBL/GenBank/DDBJ databases">
        <title>The genome sequence of Ideonella sp. 4Y11.</title>
        <authorList>
            <person name="Liu Y."/>
        </authorList>
    </citation>
    <scope>NUCLEOTIDE SEQUENCE</scope>
    <source>
        <strain evidence="3">4Y11</strain>
    </source>
</reference>
<accession>A0A940YKF5</accession>
<dbReference type="SUPFAM" id="SSF52266">
    <property type="entry name" value="SGNH hydrolase"/>
    <property type="match status" value="1"/>
</dbReference>
<feature type="chain" id="PRO_5036681601" evidence="2">
    <location>
        <begin position="22"/>
        <end position="383"/>
    </location>
</feature>
<dbReference type="Proteomes" id="UP000678374">
    <property type="component" value="Unassembled WGS sequence"/>
</dbReference>
<dbReference type="PANTHER" id="PTHR45642:SF139">
    <property type="entry name" value="SGNH HYDROLASE-TYPE ESTERASE DOMAIN-CONTAINING PROTEIN"/>
    <property type="match status" value="1"/>
</dbReference>
<dbReference type="RefSeq" id="WP_210804576.1">
    <property type="nucleotide sequence ID" value="NZ_JAGQDE010000044.1"/>
</dbReference>
<dbReference type="Pfam" id="PF00657">
    <property type="entry name" value="Lipase_GDSL"/>
    <property type="match status" value="1"/>
</dbReference>
<dbReference type="EMBL" id="JAGQDE010000044">
    <property type="protein sequence ID" value="MBQ0961893.1"/>
    <property type="molecule type" value="Genomic_DNA"/>
</dbReference>
<dbReference type="AlphaFoldDB" id="A0A940YKF5"/>
<dbReference type="InterPro" id="IPR001087">
    <property type="entry name" value="GDSL"/>
</dbReference>
<proteinExistence type="predicted"/>
<dbReference type="Gene3D" id="3.40.50.1110">
    <property type="entry name" value="SGNH hydrolase"/>
    <property type="match status" value="1"/>
</dbReference>
<evidence type="ECO:0000313" key="3">
    <source>
        <dbReference type="EMBL" id="MBQ0961893.1"/>
    </source>
</evidence>
<organism evidence="3 4">
    <name type="scientific">Ideonella aquatica</name>
    <dbReference type="NCBI Taxonomy" id="2824119"/>
    <lineage>
        <taxon>Bacteria</taxon>
        <taxon>Pseudomonadati</taxon>
        <taxon>Pseudomonadota</taxon>
        <taxon>Betaproteobacteria</taxon>
        <taxon>Burkholderiales</taxon>
        <taxon>Sphaerotilaceae</taxon>
        <taxon>Ideonella</taxon>
    </lineage>
</organism>
<dbReference type="InterPro" id="IPR036514">
    <property type="entry name" value="SGNH_hydro_sf"/>
</dbReference>
<dbReference type="PROSITE" id="PS51257">
    <property type="entry name" value="PROKAR_LIPOPROTEIN"/>
    <property type="match status" value="1"/>
</dbReference>
<dbReference type="PANTHER" id="PTHR45642">
    <property type="entry name" value="GDSL ESTERASE/LIPASE EXL3"/>
    <property type="match status" value="1"/>
</dbReference>